<gene>
    <name evidence="2" type="ORF">QO014_004555</name>
</gene>
<name>A0ABU0HDV8_9HYPH</name>
<dbReference type="InterPro" id="IPR014188">
    <property type="entry name" value="Acrylyl-CoA_reductase_AcuI"/>
</dbReference>
<protein>
    <submittedName>
        <fullName evidence="2">Acrylyl-CoA reductase (NADPH)</fullName>
        <ecNumber evidence="2">1.3.1.-</ecNumber>
    </submittedName>
</protein>
<dbReference type="Gene3D" id="3.40.50.720">
    <property type="entry name" value="NAD(P)-binding Rossmann-like Domain"/>
    <property type="match status" value="1"/>
</dbReference>
<dbReference type="SUPFAM" id="SSF50129">
    <property type="entry name" value="GroES-like"/>
    <property type="match status" value="1"/>
</dbReference>
<dbReference type="EC" id="1.3.1.-" evidence="2"/>
<evidence type="ECO:0000259" key="1">
    <source>
        <dbReference type="SMART" id="SM00829"/>
    </source>
</evidence>
<dbReference type="InterPro" id="IPR051397">
    <property type="entry name" value="Zn-ADH-like_protein"/>
</dbReference>
<dbReference type="InterPro" id="IPR036291">
    <property type="entry name" value="NAD(P)-bd_dom_sf"/>
</dbReference>
<dbReference type="InterPro" id="IPR011032">
    <property type="entry name" value="GroES-like_sf"/>
</dbReference>
<dbReference type="PANTHER" id="PTHR43677">
    <property type="entry name" value="SHORT-CHAIN DEHYDROGENASE/REDUCTASE"/>
    <property type="match status" value="1"/>
</dbReference>
<dbReference type="RefSeq" id="WP_266351017.1">
    <property type="nucleotide sequence ID" value="NZ_JAPKNG010000007.1"/>
</dbReference>
<dbReference type="GO" id="GO:0016491">
    <property type="term" value="F:oxidoreductase activity"/>
    <property type="evidence" value="ECO:0007669"/>
    <property type="project" value="UniProtKB-KW"/>
</dbReference>
<dbReference type="Gene3D" id="3.90.180.10">
    <property type="entry name" value="Medium-chain alcohol dehydrogenases, catalytic domain"/>
    <property type="match status" value="1"/>
</dbReference>
<dbReference type="Proteomes" id="UP001241603">
    <property type="component" value="Unassembled WGS sequence"/>
</dbReference>
<organism evidence="2 3">
    <name type="scientific">Kaistia dalseonensis</name>
    <dbReference type="NCBI Taxonomy" id="410840"/>
    <lineage>
        <taxon>Bacteria</taxon>
        <taxon>Pseudomonadati</taxon>
        <taxon>Pseudomonadota</taxon>
        <taxon>Alphaproteobacteria</taxon>
        <taxon>Hyphomicrobiales</taxon>
        <taxon>Kaistiaceae</taxon>
        <taxon>Kaistia</taxon>
    </lineage>
</organism>
<keyword evidence="2" id="KW-0560">Oxidoreductase</keyword>
<sequence>MSAFKAILITRDEATKVQSVGYATLDDADLMEGDVTVRVERSTVNYKDGLAVTGKAPVVRRFPMVPGVDAVGVVESSESHLFKPGDRVLLNGWGVGEVHLGAWAERARWKSDWLIPLPVGFSPDEAMAIGTAGYAAMRAVLALERHDIKPGAGPVLVTGAAGGLGSIAVALLADLGHHVVASTGRPEEADYLKGLGAAEIIPRSELAGPPKALGKERWIGAVDVVGGETLANLLSMIRYDGAVAACGMAGSLQLPATVAPFILRGVTLYGIDSVYVPKPARLAAWDRLDRDLDRSKLAGMTRRIGMHEVIEAARQIVEGKVRGRLVVEIG</sequence>
<keyword evidence="3" id="KW-1185">Reference proteome</keyword>
<dbReference type="PANTHER" id="PTHR43677:SF1">
    <property type="entry name" value="ACRYLYL-COA REDUCTASE ACUI-RELATED"/>
    <property type="match status" value="1"/>
</dbReference>
<feature type="domain" description="Enoyl reductase (ER)" evidence="1">
    <location>
        <begin position="15"/>
        <end position="327"/>
    </location>
</feature>
<dbReference type="InterPro" id="IPR013149">
    <property type="entry name" value="ADH-like_C"/>
</dbReference>
<reference evidence="2 3" key="1">
    <citation type="submission" date="2023-07" db="EMBL/GenBank/DDBJ databases">
        <title>Genomic Encyclopedia of Type Strains, Phase IV (KMG-IV): sequencing the most valuable type-strain genomes for metagenomic binning, comparative biology and taxonomic classification.</title>
        <authorList>
            <person name="Goeker M."/>
        </authorList>
    </citation>
    <scope>NUCLEOTIDE SEQUENCE [LARGE SCALE GENOMIC DNA]</scope>
    <source>
        <strain evidence="2 3">B6-8</strain>
    </source>
</reference>
<dbReference type="Pfam" id="PF08240">
    <property type="entry name" value="ADH_N"/>
    <property type="match status" value="1"/>
</dbReference>
<dbReference type="SMART" id="SM00829">
    <property type="entry name" value="PKS_ER"/>
    <property type="match status" value="1"/>
</dbReference>
<evidence type="ECO:0000313" key="3">
    <source>
        <dbReference type="Proteomes" id="UP001241603"/>
    </source>
</evidence>
<dbReference type="InterPro" id="IPR013154">
    <property type="entry name" value="ADH-like_N"/>
</dbReference>
<proteinExistence type="predicted"/>
<comment type="caution">
    <text evidence="2">The sequence shown here is derived from an EMBL/GenBank/DDBJ whole genome shotgun (WGS) entry which is preliminary data.</text>
</comment>
<dbReference type="InterPro" id="IPR020843">
    <property type="entry name" value="ER"/>
</dbReference>
<dbReference type="CDD" id="cd08288">
    <property type="entry name" value="MDR_yhdh"/>
    <property type="match status" value="1"/>
</dbReference>
<evidence type="ECO:0000313" key="2">
    <source>
        <dbReference type="EMBL" id="MDQ0440142.1"/>
    </source>
</evidence>
<accession>A0ABU0HDV8</accession>
<dbReference type="NCBIfam" id="TIGR02823">
    <property type="entry name" value="oxido_YhdH"/>
    <property type="match status" value="1"/>
</dbReference>
<dbReference type="Pfam" id="PF00107">
    <property type="entry name" value="ADH_zinc_N"/>
    <property type="match status" value="1"/>
</dbReference>
<dbReference type="SUPFAM" id="SSF51735">
    <property type="entry name" value="NAD(P)-binding Rossmann-fold domains"/>
    <property type="match status" value="1"/>
</dbReference>
<dbReference type="EMBL" id="JAUSVO010000007">
    <property type="protein sequence ID" value="MDQ0440142.1"/>
    <property type="molecule type" value="Genomic_DNA"/>
</dbReference>